<accession>A0A833XCJ5</accession>
<feature type="transmembrane region" description="Helical" evidence="1">
    <location>
        <begin position="21"/>
        <end position="41"/>
    </location>
</feature>
<evidence type="ECO:0008006" key="4">
    <source>
        <dbReference type="Google" id="ProtNLM"/>
    </source>
</evidence>
<dbReference type="Pfam" id="PF07712">
    <property type="entry name" value="SURNod19"/>
    <property type="match status" value="1"/>
</dbReference>
<evidence type="ECO:0000313" key="2">
    <source>
        <dbReference type="EMBL" id="KAF5463931.1"/>
    </source>
</evidence>
<name>A0A833XCJ5_JUGRE</name>
<keyword evidence="1" id="KW-0472">Membrane</keyword>
<dbReference type="AlphaFoldDB" id="A0A833XCJ5"/>
<organism evidence="2 3">
    <name type="scientific">Juglans regia</name>
    <name type="common">English walnut</name>
    <dbReference type="NCBI Taxonomy" id="51240"/>
    <lineage>
        <taxon>Eukaryota</taxon>
        <taxon>Viridiplantae</taxon>
        <taxon>Streptophyta</taxon>
        <taxon>Embryophyta</taxon>
        <taxon>Tracheophyta</taxon>
        <taxon>Spermatophyta</taxon>
        <taxon>Magnoliopsida</taxon>
        <taxon>eudicotyledons</taxon>
        <taxon>Gunneridae</taxon>
        <taxon>Pentapetalae</taxon>
        <taxon>rosids</taxon>
        <taxon>fabids</taxon>
        <taxon>Fagales</taxon>
        <taxon>Juglandaceae</taxon>
        <taxon>Juglans</taxon>
    </lineage>
</organism>
<feature type="non-terminal residue" evidence="2">
    <location>
        <position position="1"/>
    </location>
</feature>
<reference evidence="2" key="1">
    <citation type="submission" date="2015-10" db="EMBL/GenBank/DDBJ databases">
        <authorList>
            <person name="Martinez-Garcia P.J."/>
            <person name="Crepeau M.W."/>
            <person name="Puiu D."/>
            <person name="Gonzalez-Ibeas D."/>
            <person name="Whalen J."/>
            <person name="Stevens K."/>
            <person name="Paul R."/>
            <person name="Butterfield T."/>
            <person name="Britton M."/>
            <person name="Reagan R."/>
            <person name="Chakraborty S."/>
            <person name="Walawage S.L."/>
            <person name="Vasquez-Gross H.A."/>
            <person name="Cardeno C."/>
            <person name="Famula R."/>
            <person name="Pratt K."/>
            <person name="Kuruganti S."/>
            <person name="Aradhya M.K."/>
            <person name="Leslie C.A."/>
            <person name="Dandekar A.M."/>
            <person name="Salzberg S.L."/>
            <person name="Wegrzyn J.L."/>
            <person name="Langley C.H."/>
            <person name="Neale D.B."/>
        </authorList>
    </citation>
    <scope>NUCLEOTIDE SEQUENCE</scope>
    <source>
        <tissue evidence="2">Leaves</tissue>
    </source>
</reference>
<dbReference type="PANTHER" id="PTHR33390:SF1">
    <property type="entry name" value="STRESS UP-REGULATED NOD 19 PROTEIN"/>
    <property type="match status" value="1"/>
</dbReference>
<dbReference type="EMBL" id="LIHL02000007">
    <property type="protein sequence ID" value="KAF5463931.1"/>
    <property type="molecule type" value="Genomic_DNA"/>
</dbReference>
<dbReference type="PANTHER" id="PTHR33390">
    <property type="entry name" value="STRESS UP-REGULATED NOD 19 PROTEIN"/>
    <property type="match status" value="1"/>
</dbReference>
<keyword evidence="1" id="KW-1133">Transmembrane helix</keyword>
<protein>
    <recommendedName>
        <fullName evidence="4">Stress up-regulated Nod 19 protein</fullName>
    </recommendedName>
</protein>
<evidence type="ECO:0000313" key="3">
    <source>
        <dbReference type="Proteomes" id="UP000619265"/>
    </source>
</evidence>
<dbReference type="InterPro" id="IPR011692">
    <property type="entry name" value="Stress_up-reg_Nod19"/>
</dbReference>
<reference evidence="2" key="2">
    <citation type="submission" date="2020-03" db="EMBL/GenBank/DDBJ databases">
        <title>Walnut 2.0.</title>
        <authorList>
            <person name="Marrano A."/>
            <person name="Britton M."/>
            <person name="Zimin A.V."/>
            <person name="Zaini P.A."/>
            <person name="Workman R."/>
            <person name="Puiu D."/>
            <person name="Bianco L."/>
            <person name="Allen B.J."/>
            <person name="Troggio M."/>
            <person name="Leslie C.A."/>
            <person name="Timp W."/>
            <person name="Dendekar A."/>
            <person name="Salzberg S.L."/>
            <person name="Neale D.B."/>
        </authorList>
    </citation>
    <scope>NUCLEOTIDE SEQUENCE</scope>
    <source>
        <tissue evidence="2">Leaves</tissue>
    </source>
</reference>
<gene>
    <name evidence="2" type="ORF">F2P56_014054</name>
</gene>
<sequence>FQKSTRCTCVLSIKPLNNLQLLGPVLINTVAVSVCSISPFWEKMLHFFRVTLAILLLAVSIKLSHAFQRNGHAKMKSAVFLSPKFVLGQGSVVDKYYYNIDFPRGHIALKSFNAEVVDEAGNSVPLHETYLHHWVIGRYYQRRGATDPEHNGPLKLDKSDHILVRNSGVCQKNSLGQYYGLGSETRGTSTFVPDPYGIEVGDPADIPAGYEEGWFLNVHAIDTRGVEDKLGCTECRCDLYNVTKDQYDRPLRPDYKGGLHCCYDYTQCRLREGFESAERRSLYLRYTVKWLDWDEFIVPVKIYILDVTDTWKRLDNSTGQNAEHECHVEYEVESCRASGMANNGCIDTKRVSLTMPTGGSVIYGVAHQHSGGSGSTLYGEGGRVICSSIPTYGEGEEAGNEAGYIVGMSSCYPRPGSVKINDGETLILESNYSSTQRHTGVMGLFYILVADELPKPSIRIPLSKSVNQV</sequence>
<dbReference type="Proteomes" id="UP000619265">
    <property type="component" value="Unassembled WGS sequence"/>
</dbReference>
<feature type="transmembrane region" description="Helical" evidence="1">
    <location>
        <begin position="47"/>
        <end position="67"/>
    </location>
</feature>
<keyword evidence="1" id="KW-0812">Transmembrane</keyword>
<dbReference type="Gramene" id="Jr07_03320_p1">
    <property type="protein sequence ID" value="cds.Jr07_03320_p1"/>
    <property type="gene ID" value="Jr07_03320"/>
</dbReference>
<evidence type="ECO:0000256" key="1">
    <source>
        <dbReference type="SAM" id="Phobius"/>
    </source>
</evidence>
<proteinExistence type="predicted"/>
<comment type="caution">
    <text evidence="2">The sequence shown here is derived from an EMBL/GenBank/DDBJ whole genome shotgun (WGS) entry which is preliminary data.</text>
</comment>